<dbReference type="PANTHER" id="PTHR37984">
    <property type="entry name" value="PROTEIN CBG26694"/>
    <property type="match status" value="1"/>
</dbReference>
<dbReference type="InterPro" id="IPR050951">
    <property type="entry name" value="Retrovirus_Pol_polyprotein"/>
</dbReference>
<reference evidence="3" key="1">
    <citation type="submission" date="2015-02" db="EMBL/GenBank/DDBJ databases">
        <title>Genome sequencing for Strongylocentrotus purpuratus.</title>
        <authorList>
            <person name="Murali S."/>
            <person name="Liu Y."/>
            <person name="Vee V."/>
            <person name="English A."/>
            <person name="Wang M."/>
            <person name="Skinner E."/>
            <person name="Han Y."/>
            <person name="Muzny D.M."/>
            <person name="Worley K.C."/>
            <person name="Gibbs R.A."/>
        </authorList>
    </citation>
    <scope>NUCLEOTIDE SEQUENCE</scope>
</reference>
<dbReference type="EnsemblMetazoa" id="XM_011676326">
    <property type="protein sequence ID" value="XP_011674628"/>
    <property type="gene ID" value="LOC105443304"/>
</dbReference>
<dbReference type="InterPro" id="IPR036397">
    <property type="entry name" value="RNaseH_sf"/>
</dbReference>
<dbReference type="PROSITE" id="PS50994">
    <property type="entry name" value="INTEGRASE"/>
    <property type="match status" value="1"/>
</dbReference>
<evidence type="ECO:0000259" key="1">
    <source>
        <dbReference type="PROSITE" id="PS50994"/>
    </source>
</evidence>
<reference evidence="2" key="2">
    <citation type="submission" date="2021-01" db="UniProtKB">
        <authorList>
            <consortium name="EnsemblMetazoa"/>
        </authorList>
    </citation>
    <scope>IDENTIFICATION</scope>
</reference>
<dbReference type="AlphaFoldDB" id="A0A7M7HGN8"/>
<name>A0A7M7HGN8_STRPU</name>
<dbReference type="OrthoDB" id="2286242at2759"/>
<dbReference type="GeneID" id="105443304"/>
<dbReference type="KEGG" id="spu:105443304"/>
<protein>
    <recommendedName>
        <fullName evidence="1">Integrase catalytic domain-containing protein</fullName>
    </recommendedName>
</protein>
<accession>A0A7M7HGN8</accession>
<dbReference type="GO" id="GO:0015074">
    <property type="term" value="P:DNA integration"/>
    <property type="evidence" value="ECO:0007669"/>
    <property type="project" value="InterPro"/>
</dbReference>
<dbReference type="RefSeq" id="XP_011674628.1">
    <property type="nucleotide sequence ID" value="XM_011676326.1"/>
</dbReference>
<sequence>MTAHKVITSLKEIFSRNGTPDMIVSDNARQFDCSEFREFVQKWEITHHTSSPHYAQSNGQAERCIQTVKTLMKRANMSKNDPMYALLEYRNTPIDGLRGFAPSQILNGRLLRSRIPVSTSLLRPQAIPPLQDDLAERQRRQLTNYNARAQIKPLPSLSTNQDVVFRAKPGTWRQ</sequence>
<dbReference type="GO" id="GO:0003676">
    <property type="term" value="F:nucleic acid binding"/>
    <property type="evidence" value="ECO:0007669"/>
    <property type="project" value="InterPro"/>
</dbReference>
<keyword evidence="3" id="KW-1185">Reference proteome</keyword>
<dbReference type="SUPFAM" id="SSF53098">
    <property type="entry name" value="Ribonuclease H-like"/>
    <property type="match status" value="1"/>
</dbReference>
<proteinExistence type="predicted"/>
<dbReference type="InParanoid" id="A0A7M7HGN8"/>
<organism evidence="2 3">
    <name type="scientific">Strongylocentrotus purpuratus</name>
    <name type="common">Purple sea urchin</name>
    <dbReference type="NCBI Taxonomy" id="7668"/>
    <lineage>
        <taxon>Eukaryota</taxon>
        <taxon>Metazoa</taxon>
        <taxon>Echinodermata</taxon>
        <taxon>Eleutherozoa</taxon>
        <taxon>Echinozoa</taxon>
        <taxon>Echinoidea</taxon>
        <taxon>Euechinoidea</taxon>
        <taxon>Echinacea</taxon>
        <taxon>Camarodonta</taxon>
        <taxon>Echinidea</taxon>
        <taxon>Strongylocentrotidae</taxon>
        <taxon>Strongylocentrotus</taxon>
    </lineage>
</organism>
<dbReference type="PANTHER" id="PTHR37984:SF7">
    <property type="entry name" value="INTEGRASE CATALYTIC DOMAIN-CONTAINING PROTEIN"/>
    <property type="match status" value="1"/>
</dbReference>
<feature type="domain" description="Integrase catalytic" evidence="1">
    <location>
        <begin position="1"/>
        <end position="69"/>
    </location>
</feature>
<evidence type="ECO:0000313" key="3">
    <source>
        <dbReference type="Proteomes" id="UP000007110"/>
    </source>
</evidence>
<dbReference type="Gene3D" id="3.30.420.10">
    <property type="entry name" value="Ribonuclease H-like superfamily/Ribonuclease H"/>
    <property type="match status" value="1"/>
</dbReference>
<dbReference type="Proteomes" id="UP000007110">
    <property type="component" value="Unassembled WGS sequence"/>
</dbReference>
<dbReference type="OMA" id="QKWEITH"/>
<evidence type="ECO:0000313" key="2">
    <source>
        <dbReference type="EnsemblMetazoa" id="XP_011674628"/>
    </source>
</evidence>
<dbReference type="FunFam" id="3.30.420.10:FF:000063">
    <property type="entry name" value="Retrovirus-related Pol polyprotein from transposon 297-like Protein"/>
    <property type="match status" value="1"/>
</dbReference>
<dbReference type="InterPro" id="IPR001584">
    <property type="entry name" value="Integrase_cat-core"/>
</dbReference>
<dbReference type="InterPro" id="IPR012337">
    <property type="entry name" value="RNaseH-like_sf"/>
</dbReference>